<organism evidence="1">
    <name type="scientific">Acinetobacter calcoaceticus</name>
    <dbReference type="NCBI Taxonomy" id="471"/>
    <lineage>
        <taxon>Bacteria</taxon>
        <taxon>Pseudomonadati</taxon>
        <taxon>Pseudomonadota</taxon>
        <taxon>Gammaproteobacteria</taxon>
        <taxon>Moraxellales</taxon>
        <taxon>Moraxellaceae</taxon>
        <taxon>Acinetobacter</taxon>
        <taxon>Acinetobacter calcoaceticus/baumannii complex</taxon>
    </lineage>
</organism>
<reference evidence="1" key="1">
    <citation type="submission" date="2010-09" db="EMBL/GenBank/DDBJ databases">
        <title>AclI restriction-modification system.</title>
        <authorList>
            <person name="Lunnen K.D."/>
            <person name="Wilson G.G."/>
        </authorList>
    </citation>
    <scope>NUCLEOTIDE SEQUENCE</scope>
    <source>
        <strain evidence="1">M4</strain>
    </source>
</reference>
<accession>E3VX94</accession>
<protein>
    <submittedName>
        <fullName evidence="1">AclI</fullName>
    </submittedName>
</protein>
<gene>
    <name evidence="1" type="primary">aclIR</name>
</gene>
<dbReference type="AlphaFoldDB" id="E3VX94"/>
<evidence type="ECO:0000313" key="1">
    <source>
        <dbReference type="EMBL" id="ADO24175.1"/>
    </source>
</evidence>
<dbReference type="REBASE" id="2181">
    <property type="entry name" value="AclI"/>
</dbReference>
<name>E3VX94_ACICA</name>
<sequence length="323" mass="36547">MGKLKKILAGTAGRNTGHAYEEYLADNINSLNVPLNISIQPLPIVGSYQNVFSSNNEAFTLITYLAKAYNISQITRIYAVATGGLATSANSQGVHFNGQIIKKCKSDILIEIEDQSNQIHRIGISVKQCNNQRPLNAQVFCSTASGFSNLLRQHNIPVSILAENELRKFCGHPGSSPIDHNIHLTRVIDHRRYFWEELDINASQEWQNIFDNYNAEIARILLQKAYSNEPYPPEFLLHKTKRTSGNQEIAIFEIADLIVKSFQYQCFTTSLYRVKKGTFKEAKTMGDTHEAPSFGIFQMQRLGNTQNAHQLQFNLKAGYFYHI</sequence>
<proteinExistence type="predicted"/>
<dbReference type="EMBL" id="HQ327695">
    <property type="protein sequence ID" value="ADO24175.1"/>
    <property type="molecule type" value="Genomic_DNA"/>
</dbReference>